<dbReference type="EMBL" id="BGPR01194599">
    <property type="protein sequence ID" value="GBN00887.1"/>
    <property type="molecule type" value="Genomic_DNA"/>
</dbReference>
<evidence type="ECO:0000313" key="10">
    <source>
        <dbReference type="EMBL" id="GBN00949.1"/>
    </source>
</evidence>
<accession>A0A4Y2KH07</accession>
<keyword evidence="4" id="KW-0560">Oxidoreductase</keyword>
<dbReference type="PANTHER" id="PTHR24289:SF15">
    <property type="entry name" value="CYTOCHROME P450 FAMILY 1 SUBFAMILY B MEMBER 1"/>
    <property type="match status" value="1"/>
</dbReference>
<dbReference type="Gene3D" id="1.10.630.10">
    <property type="entry name" value="Cytochrome P450"/>
    <property type="match status" value="1"/>
</dbReference>
<dbReference type="OrthoDB" id="1055148at2759"/>
<dbReference type="InterPro" id="IPR036396">
    <property type="entry name" value="Cyt_P450_sf"/>
</dbReference>
<keyword evidence="3" id="KW-0479">Metal-binding</keyword>
<keyword evidence="6" id="KW-0503">Monooxygenase</keyword>
<evidence type="ECO:0000256" key="6">
    <source>
        <dbReference type="ARBA" id="ARBA00023033"/>
    </source>
</evidence>
<comment type="caution">
    <text evidence="9">The sequence shown here is derived from an EMBL/GenBank/DDBJ whole genome shotgun (WGS) entry which is preliminary data.</text>
</comment>
<dbReference type="GO" id="GO:0004508">
    <property type="term" value="F:steroid 17-alpha-monooxygenase activity"/>
    <property type="evidence" value="ECO:0007669"/>
    <property type="project" value="TreeGrafter"/>
</dbReference>
<name>A0A4Y2KH07_ARAVE</name>
<dbReference type="EMBL" id="BGPR01194529">
    <property type="protein sequence ID" value="GBN00702.1"/>
    <property type="molecule type" value="Genomic_DNA"/>
</dbReference>
<protein>
    <submittedName>
        <fullName evidence="9">Uncharacterized protein</fullName>
    </submittedName>
</protein>
<comment type="similarity">
    <text evidence="1">Belongs to the cytochrome P450 family.</text>
</comment>
<evidence type="ECO:0000313" key="8">
    <source>
        <dbReference type="EMBL" id="GBN00784.1"/>
    </source>
</evidence>
<dbReference type="GO" id="GO:0005506">
    <property type="term" value="F:iron ion binding"/>
    <property type="evidence" value="ECO:0007669"/>
    <property type="project" value="InterPro"/>
</dbReference>
<organism evidence="9 11">
    <name type="scientific">Araneus ventricosus</name>
    <name type="common">Orbweaver spider</name>
    <name type="synonym">Epeira ventricosa</name>
    <dbReference type="NCBI Taxonomy" id="182803"/>
    <lineage>
        <taxon>Eukaryota</taxon>
        <taxon>Metazoa</taxon>
        <taxon>Ecdysozoa</taxon>
        <taxon>Arthropoda</taxon>
        <taxon>Chelicerata</taxon>
        <taxon>Arachnida</taxon>
        <taxon>Araneae</taxon>
        <taxon>Araneomorphae</taxon>
        <taxon>Entelegynae</taxon>
        <taxon>Araneoidea</taxon>
        <taxon>Araneidae</taxon>
        <taxon>Araneus</taxon>
    </lineage>
</organism>
<dbReference type="Proteomes" id="UP000499080">
    <property type="component" value="Unassembled WGS sequence"/>
</dbReference>
<evidence type="ECO:0000313" key="11">
    <source>
        <dbReference type="Proteomes" id="UP000499080"/>
    </source>
</evidence>
<evidence type="ECO:0000256" key="3">
    <source>
        <dbReference type="ARBA" id="ARBA00022723"/>
    </source>
</evidence>
<dbReference type="GO" id="GO:0020037">
    <property type="term" value="F:heme binding"/>
    <property type="evidence" value="ECO:0007669"/>
    <property type="project" value="InterPro"/>
</dbReference>
<dbReference type="EMBL" id="BGPR01194617">
    <property type="protein sequence ID" value="GBN00949.1"/>
    <property type="molecule type" value="Genomic_DNA"/>
</dbReference>
<gene>
    <name evidence="8" type="ORF">AVEN_164686_1</name>
    <name evidence="7" type="ORF">AVEN_17095_1</name>
    <name evidence="10" type="ORF">AVEN_177579_1</name>
    <name evidence="9" type="ORF">AVEN_64557_1</name>
</gene>
<keyword evidence="5" id="KW-0408">Iron</keyword>
<dbReference type="GO" id="GO:0042448">
    <property type="term" value="P:progesterone metabolic process"/>
    <property type="evidence" value="ECO:0007669"/>
    <property type="project" value="TreeGrafter"/>
</dbReference>
<reference evidence="9 11" key="1">
    <citation type="journal article" date="2019" name="Sci. Rep.">
        <title>Orb-weaving spider Araneus ventricosus genome elucidates the spidroin gene catalogue.</title>
        <authorList>
            <person name="Kono N."/>
            <person name="Nakamura H."/>
            <person name="Ohtoshi R."/>
            <person name="Moran D.A.P."/>
            <person name="Shinohara A."/>
            <person name="Yoshida Y."/>
            <person name="Fujiwara M."/>
            <person name="Mori M."/>
            <person name="Tomita M."/>
            <person name="Arakawa K."/>
        </authorList>
    </citation>
    <scope>NUCLEOTIDE SEQUENCE [LARGE SCALE GENOMIC DNA]</scope>
</reference>
<feature type="non-terminal residue" evidence="9">
    <location>
        <position position="1"/>
    </location>
</feature>
<proteinExistence type="inferred from homology"/>
<evidence type="ECO:0000313" key="7">
    <source>
        <dbReference type="EMBL" id="GBN00702.1"/>
    </source>
</evidence>
<sequence length="118" mass="13385">VALVQSLTQFVSDGVLSVAAAISILMKFLIERPEEQEKIYKEIIEVVGTDRQPTVEDKSKLPYLNAFISEGLRVSNVFPIFPSVECISEYVNYIYTNKISWIMVNPFRPGVLYTGHQL</sequence>
<evidence type="ECO:0000313" key="9">
    <source>
        <dbReference type="EMBL" id="GBN00887.1"/>
    </source>
</evidence>
<keyword evidence="11" id="KW-1185">Reference proteome</keyword>
<dbReference type="SUPFAM" id="SSF48264">
    <property type="entry name" value="Cytochrome P450"/>
    <property type="match status" value="1"/>
</dbReference>
<dbReference type="EMBL" id="BGPR01194562">
    <property type="protein sequence ID" value="GBN00784.1"/>
    <property type="molecule type" value="Genomic_DNA"/>
</dbReference>
<dbReference type="Pfam" id="PF00067">
    <property type="entry name" value="p450"/>
    <property type="match status" value="1"/>
</dbReference>
<dbReference type="PANTHER" id="PTHR24289">
    <property type="entry name" value="STEROID 17-ALPHA-HYDROXYLASE/17,20 LYASE"/>
    <property type="match status" value="1"/>
</dbReference>
<dbReference type="InterPro" id="IPR001128">
    <property type="entry name" value="Cyt_P450"/>
</dbReference>
<dbReference type="GO" id="GO:0042446">
    <property type="term" value="P:hormone biosynthetic process"/>
    <property type="evidence" value="ECO:0007669"/>
    <property type="project" value="TreeGrafter"/>
</dbReference>
<evidence type="ECO:0000256" key="5">
    <source>
        <dbReference type="ARBA" id="ARBA00023004"/>
    </source>
</evidence>
<evidence type="ECO:0000256" key="4">
    <source>
        <dbReference type="ARBA" id="ARBA00023002"/>
    </source>
</evidence>
<dbReference type="AlphaFoldDB" id="A0A4Y2KH07"/>
<keyword evidence="2" id="KW-0349">Heme</keyword>
<evidence type="ECO:0000256" key="1">
    <source>
        <dbReference type="ARBA" id="ARBA00010617"/>
    </source>
</evidence>
<evidence type="ECO:0000256" key="2">
    <source>
        <dbReference type="ARBA" id="ARBA00022617"/>
    </source>
</evidence>